<gene>
    <name evidence="2" type="ORF">N309_06631</name>
</gene>
<protein>
    <submittedName>
        <fullName evidence="2">Uncharacterized protein</fullName>
    </submittedName>
</protein>
<sequence length="57" mass="5619">PPHHVSAQVDAEDGDSAQGQGDVGDDEEEEGGDLGDVAGQGVGDGLLQVVKDEASCG</sequence>
<feature type="non-terminal residue" evidence="2">
    <location>
        <position position="1"/>
    </location>
</feature>
<accession>A0A099ZBE3</accession>
<feature type="non-terminal residue" evidence="2">
    <location>
        <position position="57"/>
    </location>
</feature>
<reference evidence="2 3" key="1">
    <citation type="submission" date="2014-06" db="EMBL/GenBank/DDBJ databases">
        <title>Genome evolution of avian class.</title>
        <authorList>
            <person name="Zhang G."/>
            <person name="Li C."/>
        </authorList>
    </citation>
    <scope>NUCLEOTIDE SEQUENCE [LARGE SCALE GENOMIC DNA]</scope>
    <source>
        <strain evidence="2">BGI_N309</strain>
    </source>
</reference>
<dbReference type="EMBL" id="KL891747">
    <property type="protein sequence ID" value="KGL79066.1"/>
    <property type="molecule type" value="Genomic_DNA"/>
</dbReference>
<name>A0A099ZBE3_TINGU</name>
<dbReference type="AlphaFoldDB" id="A0A099ZBE3"/>
<feature type="compositionally biased region" description="Acidic residues" evidence="1">
    <location>
        <begin position="23"/>
        <end position="33"/>
    </location>
</feature>
<feature type="region of interest" description="Disordered" evidence="1">
    <location>
        <begin position="1"/>
        <end position="45"/>
    </location>
</feature>
<proteinExistence type="predicted"/>
<evidence type="ECO:0000313" key="2">
    <source>
        <dbReference type="EMBL" id="KGL79066.1"/>
    </source>
</evidence>
<keyword evidence="3" id="KW-1185">Reference proteome</keyword>
<dbReference type="Proteomes" id="UP000053641">
    <property type="component" value="Unassembled WGS sequence"/>
</dbReference>
<evidence type="ECO:0000313" key="3">
    <source>
        <dbReference type="Proteomes" id="UP000053641"/>
    </source>
</evidence>
<organism evidence="2 3">
    <name type="scientific">Tinamus guttatus</name>
    <name type="common">White-throated tinamou</name>
    <dbReference type="NCBI Taxonomy" id="94827"/>
    <lineage>
        <taxon>Eukaryota</taxon>
        <taxon>Metazoa</taxon>
        <taxon>Chordata</taxon>
        <taxon>Craniata</taxon>
        <taxon>Vertebrata</taxon>
        <taxon>Euteleostomi</taxon>
        <taxon>Archelosauria</taxon>
        <taxon>Archosauria</taxon>
        <taxon>Dinosauria</taxon>
        <taxon>Saurischia</taxon>
        <taxon>Theropoda</taxon>
        <taxon>Coelurosauria</taxon>
        <taxon>Aves</taxon>
        <taxon>Palaeognathae</taxon>
        <taxon>Tinamiformes</taxon>
        <taxon>Tinamidae</taxon>
        <taxon>Tinamus</taxon>
    </lineage>
</organism>
<evidence type="ECO:0000256" key="1">
    <source>
        <dbReference type="SAM" id="MobiDB-lite"/>
    </source>
</evidence>